<dbReference type="AlphaFoldDB" id="A0AAE3ISE0"/>
<protein>
    <submittedName>
        <fullName evidence="1">DUF1934 domain-containing protein</fullName>
    </submittedName>
</protein>
<dbReference type="EMBL" id="JAOUSF010000002">
    <property type="protein sequence ID" value="MCU9613337.1"/>
    <property type="molecule type" value="Genomic_DNA"/>
</dbReference>
<accession>A0AAE3ISE0</accession>
<name>A0AAE3ISE0_9BACI</name>
<dbReference type="SUPFAM" id="SSF50814">
    <property type="entry name" value="Lipocalins"/>
    <property type="match status" value="1"/>
</dbReference>
<dbReference type="InterPro" id="IPR015231">
    <property type="entry name" value="DUF1934"/>
</dbReference>
<dbReference type="RefSeq" id="WP_263072547.1">
    <property type="nucleotide sequence ID" value="NZ_JAOUSF010000002.1"/>
</dbReference>
<reference evidence="1" key="1">
    <citation type="submission" date="2022-10" db="EMBL/GenBank/DDBJ databases">
        <title>Description of Fervidibacillus gen. nov. in the family Fervidibacillaceae fam. nov. with two species, Fervidibacillus albus sp. nov., and Fervidibacillus halotolerans sp. nov., isolated from tidal flat sediments.</title>
        <authorList>
            <person name="Kwon K.K."/>
            <person name="Yang S.-H."/>
        </authorList>
    </citation>
    <scope>NUCLEOTIDE SEQUENCE</scope>
    <source>
        <strain evidence="1">JCM 19140</strain>
    </source>
</reference>
<dbReference type="Pfam" id="PF09148">
    <property type="entry name" value="DUF1934"/>
    <property type="match status" value="1"/>
</dbReference>
<proteinExistence type="predicted"/>
<dbReference type="InterPro" id="IPR012674">
    <property type="entry name" value="Calycin"/>
</dbReference>
<evidence type="ECO:0000313" key="2">
    <source>
        <dbReference type="Proteomes" id="UP001209318"/>
    </source>
</evidence>
<organism evidence="1 2">
    <name type="scientific">Perspicuibacillus lycopersici</name>
    <dbReference type="NCBI Taxonomy" id="1325689"/>
    <lineage>
        <taxon>Bacteria</taxon>
        <taxon>Bacillati</taxon>
        <taxon>Bacillota</taxon>
        <taxon>Bacilli</taxon>
        <taxon>Bacillales</taxon>
        <taxon>Bacillaceae</taxon>
        <taxon>Perspicuibacillus</taxon>
    </lineage>
</organism>
<evidence type="ECO:0000313" key="1">
    <source>
        <dbReference type="EMBL" id="MCU9613337.1"/>
    </source>
</evidence>
<gene>
    <name evidence="1" type="ORF">OEV98_07185</name>
</gene>
<dbReference type="Gene3D" id="2.40.128.20">
    <property type="match status" value="1"/>
</dbReference>
<dbReference type="Proteomes" id="UP001209318">
    <property type="component" value="Unassembled WGS sequence"/>
</dbReference>
<keyword evidence="2" id="KW-1185">Reference proteome</keyword>
<comment type="caution">
    <text evidence="1">The sequence shown here is derived from an EMBL/GenBank/DDBJ whole genome shotgun (WGS) entry which is preliminary data.</text>
</comment>
<sequence>MTTAGTPVKIELQTKITQNGELDTFELIVFGQYYQKGNTSYLIYDEVLETGNVHTVIKFSEQGGSQIIRKGALNMRLAFHLDEDKGGSYKTDIGTLLLTTNTQRLKFRWDSEQKQGTLDIKYYLFMEQMEVGTYQLSFKFKEDTIG</sequence>